<name>A0ACC1B8Y5_9ROSI</name>
<evidence type="ECO:0000313" key="2">
    <source>
        <dbReference type="Proteomes" id="UP001164250"/>
    </source>
</evidence>
<reference evidence="2" key="1">
    <citation type="journal article" date="2023" name="G3 (Bethesda)">
        <title>Genome assembly and association tests identify interacting loci associated with vigor, precocity, and sex in interspecific pistachio rootstocks.</title>
        <authorList>
            <person name="Palmer W."/>
            <person name="Jacygrad E."/>
            <person name="Sagayaradj S."/>
            <person name="Cavanaugh K."/>
            <person name="Han R."/>
            <person name="Bertier L."/>
            <person name="Beede B."/>
            <person name="Kafkas S."/>
            <person name="Golino D."/>
            <person name="Preece J."/>
            <person name="Michelmore R."/>
        </authorList>
    </citation>
    <scope>NUCLEOTIDE SEQUENCE [LARGE SCALE GENOMIC DNA]</scope>
</reference>
<sequence length="300" mass="33921">MATLRVPDMVPTPEQDAQKLREALQGVPLSSTLPLWKGYGVDEKSVIRILGHRNATQRKQIREIYHQLYNEDLIDRINSEIAGDFKDALILWTYDPAERHARLAKESLKKKFSVKHLQVIVEIACASSPYHLIAVRKAYCSLFDCSLEEDIVSVVPFALRKLLLGLVSSFRYDKELVDTELAKSEADVLHHAITSKRFDDDKVDIKNGGKGDLVSLLKMVILCIDTPEMHFAEVIRDSILGIGTDEEALNRVIVTRAEIDMKNIKEVYPHMYKCTVEDDVVGDTSGSYKNFLLALTGDKY</sequence>
<comment type="caution">
    <text evidence="1">The sequence shown here is derived from an EMBL/GenBank/DDBJ whole genome shotgun (WGS) entry which is preliminary data.</text>
</comment>
<evidence type="ECO:0000313" key="1">
    <source>
        <dbReference type="EMBL" id="KAJ0095357.1"/>
    </source>
</evidence>
<dbReference type="Proteomes" id="UP001164250">
    <property type="component" value="Chromosome 6"/>
</dbReference>
<accession>A0ACC1B8Y5</accession>
<proteinExistence type="predicted"/>
<organism evidence="1 2">
    <name type="scientific">Pistacia atlantica</name>
    <dbReference type="NCBI Taxonomy" id="434234"/>
    <lineage>
        <taxon>Eukaryota</taxon>
        <taxon>Viridiplantae</taxon>
        <taxon>Streptophyta</taxon>
        <taxon>Embryophyta</taxon>
        <taxon>Tracheophyta</taxon>
        <taxon>Spermatophyta</taxon>
        <taxon>Magnoliopsida</taxon>
        <taxon>eudicotyledons</taxon>
        <taxon>Gunneridae</taxon>
        <taxon>Pentapetalae</taxon>
        <taxon>rosids</taxon>
        <taxon>malvids</taxon>
        <taxon>Sapindales</taxon>
        <taxon>Anacardiaceae</taxon>
        <taxon>Pistacia</taxon>
    </lineage>
</organism>
<dbReference type="EMBL" id="CM047902">
    <property type="protein sequence ID" value="KAJ0095357.1"/>
    <property type="molecule type" value="Genomic_DNA"/>
</dbReference>
<gene>
    <name evidence="1" type="ORF">Patl1_17030</name>
</gene>
<keyword evidence="2" id="KW-1185">Reference proteome</keyword>
<protein>
    <submittedName>
        <fullName evidence="1">Uncharacterized protein</fullName>
    </submittedName>
</protein>